<dbReference type="OMA" id="TMDIIWL"/>
<dbReference type="SUPFAM" id="SSF47819">
    <property type="entry name" value="HRDC-like"/>
    <property type="match status" value="1"/>
</dbReference>
<dbReference type="HOGENOM" id="CLU_010129_0_1_1"/>
<comment type="subcellular location">
    <subcellularLocation>
        <location evidence="1">Nucleus</location>
    </subcellularLocation>
</comment>
<feature type="compositionally biased region" description="Pro residues" evidence="9">
    <location>
        <begin position="659"/>
        <end position="668"/>
    </location>
</feature>
<feature type="compositionally biased region" description="Acidic residues" evidence="9">
    <location>
        <begin position="687"/>
        <end position="705"/>
    </location>
</feature>
<dbReference type="GO" id="GO:0000175">
    <property type="term" value="F:3'-5'-RNA exonuclease activity"/>
    <property type="evidence" value="ECO:0007669"/>
    <property type="project" value="InterPro"/>
</dbReference>
<organism evidence="11 12">
    <name type="scientific">Marssonina brunnea f. sp. multigermtubi (strain MB_m1)</name>
    <name type="common">Marssonina leaf spot fungus</name>
    <dbReference type="NCBI Taxonomy" id="1072389"/>
    <lineage>
        <taxon>Eukaryota</taxon>
        <taxon>Fungi</taxon>
        <taxon>Dikarya</taxon>
        <taxon>Ascomycota</taxon>
        <taxon>Pezizomycotina</taxon>
        <taxon>Leotiomycetes</taxon>
        <taxon>Helotiales</taxon>
        <taxon>Drepanopezizaceae</taxon>
        <taxon>Drepanopeziza</taxon>
    </lineage>
</organism>
<dbReference type="InterPro" id="IPR012588">
    <property type="entry name" value="Exosome-assoc_fac_Rrp6_N"/>
</dbReference>
<dbReference type="GO" id="GO:0003727">
    <property type="term" value="F:single-stranded RNA binding"/>
    <property type="evidence" value="ECO:0007669"/>
    <property type="project" value="TreeGrafter"/>
</dbReference>
<dbReference type="PROSITE" id="PS50967">
    <property type="entry name" value="HRDC"/>
    <property type="match status" value="1"/>
</dbReference>
<evidence type="ECO:0000256" key="3">
    <source>
        <dbReference type="ARBA" id="ARBA00022722"/>
    </source>
</evidence>
<dbReference type="PANTHER" id="PTHR12124">
    <property type="entry name" value="POLYMYOSITIS/SCLERODERMA AUTOANTIGEN-RELATED"/>
    <property type="match status" value="1"/>
</dbReference>
<evidence type="ECO:0000256" key="5">
    <source>
        <dbReference type="ARBA" id="ARBA00022835"/>
    </source>
</evidence>
<dbReference type="SUPFAM" id="SSF53098">
    <property type="entry name" value="Ribonuclease H-like"/>
    <property type="match status" value="1"/>
</dbReference>
<dbReference type="Gene3D" id="1.10.150.80">
    <property type="entry name" value="HRDC domain"/>
    <property type="match status" value="1"/>
</dbReference>
<keyword evidence="2" id="KW-0698">rRNA processing</keyword>
<dbReference type="InterPro" id="IPR049559">
    <property type="entry name" value="Rrp6p-like_exo"/>
</dbReference>
<dbReference type="GO" id="GO:0000467">
    <property type="term" value="P:exonucleolytic trimming to generate mature 3'-end of 5.8S rRNA from tricistronic rRNA transcript (SSU-rRNA, 5.8S rRNA, LSU-rRNA)"/>
    <property type="evidence" value="ECO:0007669"/>
    <property type="project" value="InterPro"/>
</dbReference>
<evidence type="ECO:0000256" key="1">
    <source>
        <dbReference type="ARBA" id="ARBA00004123"/>
    </source>
</evidence>
<dbReference type="GO" id="GO:0071051">
    <property type="term" value="P:poly(A)-dependent snoRNA 3'-end processing"/>
    <property type="evidence" value="ECO:0007669"/>
    <property type="project" value="TreeGrafter"/>
</dbReference>
<name>K1WRR1_MARBU</name>
<proteinExistence type="inferred from homology"/>
<comment type="similarity">
    <text evidence="8">Belongs to the exosome component 10/RRP6 family.</text>
</comment>
<dbReference type="InParanoid" id="K1WRR1"/>
<dbReference type="Pfam" id="PF08066">
    <property type="entry name" value="PMC2NT"/>
    <property type="match status" value="1"/>
</dbReference>
<evidence type="ECO:0000313" key="11">
    <source>
        <dbReference type="EMBL" id="EKD15087.1"/>
    </source>
</evidence>
<dbReference type="AlphaFoldDB" id="K1WRR1"/>
<dbReference type="STRING" id="1072389.K1WRR1"/>
<feature type="compositionally biased region" description="Acidic residues" evidence="9">
    <location>
        <begin position="734"/>
        <end position="748"/>
    </location>
</feature>
<dbReference type="EMBL" id="JH921443">
    <property type="protein sequence ID" value="EKD15087.1"/>
    <property type="molecule type" value="Genomic_DNA"/>
</dbReference>
<dbReference type="GO" id="GO:0071037">
    <property type="term" value="P:nuclear polyadenylation-dependent snRNA catabolic process"/>
    <property type="evidence" value="ECO:0007669"/>
    <property type="project" value="TreeGrafter"/>
</dbReference>
<keyword evidence="5" id="KW-0271">Exosome</keyword>
<keyword evidence="12" id="KW-1185">Reference proteome</keyword>
<evidence type="ECO:0000256" key="6">
    <source>
        <dbReference type="ARBA" id="ARBA00022839"/>
    </source>
</evidence>
<feature type="region of interest" description="Disordered" evidence="9">
    <location>
        <begin position="649"/>
        <end position="804"/>
    </location>
</feature>
<feature type="compositionally biased region" description="Basic residues" evidence="9">
    <location>
        <begin position="711"/>
        <end position="727"/>
    </location>
</feature>
<reference evidence="11" key="1">
    <citation type="journal article" date="2012" name="BMC Genomics">
        <title>Sequencing the genome of Marssonina brunnea reveals fungus-poplar co-evolution.</title>
        <authorList>
            <person name="Zhu S."/>
            <person name="Cao Y.-Z."/>
            <person name="Jiang C."/>
            <person name="Tan B.-Y."/>
            <person name="Wang Z."/>
            <person name="Feng S."/>
            <person name="Zhang L."/>
            <person name="Su X.-H."/>
            <person name="Brejova B."/>
            <person name="Vinar T."/>
            <person name="Xu M."/>
            <person name="Wang M.-X."/>
            <person name="Zhang S.-G."/>
            <person name="Huang M.-R."/>
            <person name="Wu R."/>
            <person name="Zhou Y."/>
        </authorList>
    </citation>
    <scope>NUCLEOTIDE SEQUENCE [LARGE SCALE GENOMIC DNA]</scope>
    <source>
        <strain evidence="11">MB_m1</strain>
    </source>
</reference>
<evidence type="ECO:0000256" key="8">
    <source>
        <dbReference type="ARBA" id="ARBA00043957"/>
    </source>
</evidence>
<dbReference type="InterPro" id="IPR010997">
    <property type="entry name" value="HRDC-like_sf"/>
</dbReference>
<dbReference type="InterPro" id="IPR036397">
    <property type="entry name" value="RNaseH_sf"/>
</dbReference>
<dbReference type="GO" id="GO:0000176">
    <property type="term" value="C:nuclear exosome (RNase complex)"/>
    <property type="evidence" value="ECO:0007669"/>
    <property type="project" value="InterPro"/>
</dbReference>
<keyword evidence="6 11" id="KW-0269">Exonuclease</keyword>
<dbReference type="GO" id="GO:0005730">
    <property type="term" value="C:nucleolus"/>
    <property type="evidence" value="ECO:0007669"/>
    <property type="project" value="TreeGrafter"/>
</dbReference>
<dbReference type="KEGG" id="mbe:MBM_06848"/>
<evidence type="ECO:0000313" key="12">
    <source>
        <dbReference type="Proteomes" id="UP000006753"/>
    </source>
</evidence>
<accession>K1WRR1</accession>
<dbReference type="GO" id="GO:0000166">
    <property type="term" value="F:nucleotide binding"/>
    <property type="evidence" value="ECO:0007669"/>
    <property type="project" value="InterPro"/>
</dbReference>
<dbReference type="Proteomes" id="UP000006753">
    <property type="component" value="Unassembled WGS sequence"/>
</dbReference>
<dbReference type="eggNOG" id="KOG2206">
    <property type="taxonomic scope" value="Eukaryota"/>
</dbReference>
<dbReference type="GO" id="GO:0071038">
    <property type="term" value="P:TRAMP-dependent tRNA surveillance pathway"/>
    <property type="evidence" value="ECO:0007669"/>
    <property type="project" value="TreeGrafter"/>
</dbReference>
<dbReference type="Pfam" id="PF01612">
    <property type="entry name" value="DNA_pol_A_exo1"/>
    <property type="match status" value="1"/>
</dbReference>
<dbReference type="InterPro" id="IPR044876">
    <property type="entry name" value="HRDC_dom_sf"/>
</dbReference>
<feature type="domain" description="HRDC" evidence="10">
    <location>
        <begin position="468"/>
        <end position="548"/>
    </location>
</feature>
<dbReference type="FunFam" id="1.10.150.80:FF:000001">
    <property type="entry name" value="Putative exosome component 10"/>
    <property type="match status" value="1"/>
</dbReference>
<feature type="compositionally biased region" description="Basic and acidic residues" evidence="9">
    <location>
        <begin position="749"/>
        <end position="767"/>
    </location>
</feature>
<dbReference type="GO" id="GO:0071036">
    <property type="term" value="P:nuclear polyadenylation-dependent snoRNA catabolic process"/>
    <property type="evidence" value="ECO:0007669"/>
    <property type="project" value="TreeGrafter"/>
</dbReference>
<dbReference type="FunFam" id="3.30.420.10:FF:000059">
    <property type="entry name" value="Exosome complex exonuclease Rrp6"/>
    <property type="match status" value="1"/>
</dbReference>
<keyword evidence="3" id="KW-0540">Nuclease</keyword>
<dbReference type="GO" id="GO:0071044">
    <property type="term" value="P:histone mRNA catabolic process"/>
    <property type="evidence" value="ECO:0007669"/>
    <property type="project" value="TreeGrafter"/>
</dbReference>
<dbReference type="InterPro" id="IPR045092">
    <property type="entry name" value="Rrp6-like"/>
</dbReference>
<evidence type="ECO:0000256" key="9">
    <source>
        <dbReference type="SAM" id="MobiDB-lite"/>
    </source>
</evidence>
<evidence type="ECO:0000259" key="10">
    <source>
        <dbReference type="PROSITE" id="PS50967"/>
    </source>
</evidence>
<dbReference type="FunCoup" id="K1WRR1">
    <property type="interactions" value="925"/>
</dbReference>
<evidence type="ECO:0000256" key="4">
    <source>
        <dbReference type="ARBA" id="ARBA00022801"/>
    </source>
</evidence>
<sequence length="804" mass="90276">MEQTQEFKSLQDQVQAALISTTRTTGQISAEDLGFHRTFNPEVGTALDEQSERVLALASALLKSATSISDLQAPRLEDADDVETNWRNVVDVVDSLLEKSDTCLDEYTGVIKRKDSTNAEPSTQVRQLIAPVLFPKAHRLQIPSRFKKQGQGNAYRNQNLLKPQLGFNVKPDNNDDSPWKPILSAKPHAITPFEKSLNTFTNEFGQLQYCHPYEHEILHLTYPQSIYQKADPIPYLPFETTSATFVDTEEGVREMLEELKEASEIAIDLEHHDQRSYVGLVSLMQISTREKDWIVDTLKPWRQNLQVLNEVFADPKIIKVFHGAFMDIVWLQRDLGLYVVGLFDTHHASRALGYSGASLAFLLKKFIDFDADKQYQMADWRIRPLPAEMFFYARADTHFLLYIFDMVRNELIDRSNSEVPDENRLEITLQKCKETSLLRFERQVYNTDSGKGPGGWFSQLNKTPSLLSNEQFAVFRAVHGWRDKIARIDDDSPTFVLPQHAVLTLAKLMPMDMVGVLGLIKSGSHSVKSRAAELLDVIKSAKAQGKNGPSMIDILRSDKSSSTQSAIPEFKVSAAIAKQAPQTLVAVMDESELRSSNSTFWGGAFGSSMWDTPDSPRKKAGKNENLRLAVPLPPLSSEIFGTPQGFAEQAEVAQETPLPDSPPPPPPQVEEAFVLKRGAKRKSEAMSDVEQEGDGEFDISLDIEDEDRKSLKARRRAEKKARKAAKKKAAEAAEAVEDNVEEYDEEPFDYSKADSVLHGKKGVDKGGKKSKQKPMDPYVKSMDAPKGMRRLQTERAGKSHTFKN</sequence>
<dbReference type="GO" id="GO:0071035">
    <property type="term" value="P:nuclear polyadenylation-dependent rRNA catabolic process"/>
    <property type="evidence" value="ECO:0007669"/>
    <property type="project" value="TreeGrafter"/>
</dbReference>
<protein>
    <submittedName>
        <fullName evidence="11">Putative exosome complex exonuclease Rrp6</fullName>
    </submittedName>
</protein>
<evidence type="ECO:0000256" key="2">
    <source>
        <dbReference type="ARBA" id="ARBA00022552"/>
    </source>
</evidence>
<dbReference type="GO" id="GO:0071040">
    <property type="term" value="P:nuclear polyadenylation-dependent antisense transcript catabolic process"/>
    <property type="evidence" value="ECO:0007669"/>
    <property type="project" value="TreeGrafter"/>
</dbReference>
<evidence type="ECO:0000256" key="7">
    <source>
        <dbReference type="ARBA" id="ARBA00023242"/>
    </source>
</evidence>
<gene>
    <name evidence="11" type="ORF">MBM_06848</name>
</gene>
<keyword evidence="4" id="KW-0378">Hydrolase</keyword>
<dbReference type="SMART" id="SM00474">
    <property type="entry name" value="35EXOc"/>
    <property type="match status" value="1"/>
</dbReference>
<dbReference type="InterPro" id="IPR012337">
    <property type="entry name" value="RNaseH-like_sf"/>
</dbReference>
<keyword evidence="7" id="KW-0539">Nucleus</keyword>
<dbReference type="GO" id="GO:0071039">
    <property type="term" value="P:nuclear polyadenylation-dependent CUT catabolic process"/>
    <property type="evidence" value="ECO:0007669"/>
    <property type="project" value="TreeGrafter"/>
</dbReference>
<dbReference type="CDD" id="cd06147">
    <property type="entry name" value="Rrp6p_like_exo"/>
    <property type="match status" value="1"/>
</dbReference>
<dbReference type="Pfam" id="PF00570">
    <property type="entry name" value="HRDC"/>
    <property type="match status" value="1"/>
</dbReference>
<dbReference type="PANTHER" id="PTHR12124:SF47">
    <property type="entry name" value="EXOSOME COMPONENT 10"/>
    <property type="match status" value="1"/>
</dbReference>
<dbReference type="InterPro" id="IPR002562">
    <property type="entry name" value="3'-5'_exonuclease_dom"/>
</dbReference>
<dbReference type="InterPro" id="IPR002121">
    <property type="entry name" value="HRDC_dom"/>
</dbReference>
<dbReference type="Gene3D" id="3.30.420.10">
    <property type="entry name" value="Ribonuclease H-like superfamily/Ribonuclease H"/>
    <property type="match status" value="1"/>
</dbReference>
<dbReference type="OrthoDB" id="2250022at2759"/>